<organism evidence="2 3">
    <name type="scientific">Natrialba aegyptia DSM 13077</name>
    <dbReference type="NCBI Taxonomy" id="1227491"/>
    <lineage>
        <taxon>Archaea</taxon>
        <taxon>Methanobacteriati</taxon>
        <taxon>Methanobacteriota</taxon>
        <taxon>Stenosarchaea group</taxon>
        <taxon>Halobacteria</taxon>
        <taxon>Halobacteriales</taxon>
        <taxon>Natrialbaceae</taxon>
        <taxon>Natrialba</taxon>
    </lineage>
</organism>
<accession>M0APE8</accession>
<dbReference type="PANTHER" id="PTHR11079">
    <property type="entry name" value="CYTOSINE DEAMINASE FAMILY MEMBER"/>
    <property type="match status" value="1"/>
</dbReference>
<evidence type="ECO:0000313" key="3">
    <source>
        <dbReference type="Proteomes" id="UP000011591"/>
    </source>
</evidence>
<evidence type="ECO:0000259" key="1">
    <source>
        <dbReference type="PROSITE" id="PS51747"/>
    </source>
</evidence>
<dbReference type="GO" id="GO:0002100">
    <property type="term" value="P:tRNA wobble adenosine to inosine editing"/>
    <property type="evidence" value="ECO:0007669"/>
    <property type="project" value="InterPro"/>
</dbReference>
<dbReference type="InterPro" id="IPR058535">
    <property type="entry name" value="MafB19-deam"/>
</dbReference>
<keyword evidence="3" id="KW-1185">Reference proteome</keyword>
<feature type="domain" description="CMP/dCMP-type deaminase" evidence="1">
    <location>
        <begin position="33"/>
        <end position="145"/>
    </location>
</feature>
<gene>
    <name evidence="2" type="ORF">C480_18862</name>
</gene>
<dbReference type="Proteomes" id="UP000011591">
    <property type="component" value="Unassembled WGS sequence"/>
</dbReference>
<sequence length="178" mass="20221">MTALQPVSRVVAPRFMRLLESRTDVSAPTVDDFDHETHMRRAVELAREAADRGDRPFGTVLVRDDTDIMADSNRVITENDIRRHPELHLAYRACRELEPDDRAETVMYTSTEPCPMCAGGMVEAGFERVVYGVGNDELAEFTGREPSVRSRKILDGVSDVTGPVLNEECRRLHREFDW</sequence>
<dbReference type="EMBL" id="AOIP01000053">
    <property type="protein sequence ID" value="ELZ00202.1"/>
    <property type="molecule type" value="Genomic_DNA"/>
</dbReference>
<dbReference type="PROSITE" id="PS51747">
    <property type="entry name" value="CYT_DCMP_DEAMINASES_2"/>
    <property type="match status" value="1"/>
</dbReference>
<dbReference type="CDD" id="cd01285">
    <property type="entry name" value="nucleoside_deaminase"/>
    <property type="match status" value="1"/>
</dbReference>
<evidence type="ECO:0000313" key="2">
    <source>
        <dbReference type="EMBL" id="ELZ00202.1"/>
    </source>
</evidence>
<dbReference type="GO" id="GO:0052717">
    <property type="term" value="F:tRNA-specific adenosine-34 deaminase activity"/>
    <property type="evidence" value="ECO:0007669"/>
    <property type="project" value="UniProtKB-EC"/>
</dbReference>
<dbReference type="InterPro" id="IPR016193">
    <property type="entry name" value="Cytidine_deaminase-like"/>
</dbReference>
<dbReference type="PANTHER" id="PTHR11079:SF179">
    <property type="entry name" value="TRNA(ADENINE(34)) DEAMINASE, CHLOROPLASTIC"/>
    <property type="match status" value="1"/>
</dbReference>
<reference evidence="2 3" key="1">
    <citation type="journal article" date="2014" name="PLoS Genet.">
        <title>Phylogenetically driven sequencing of extremely halophilic archaea reveals strategies for static and dynamic osmo-response.</title>
        <authorList>
            <person name="Becker E.A."/>
            <person name="Seitzer P.M."/>
            <person name="Tritt A."/>
            <person name="Larsen D."/>
            <person name="Krusor M."/>
            <person name="Yao A.I."/>
            <person name="Wu D."/>
            <person name="Madern D."/>
            <person name="Eisen J.A."/>
            <person name="Darling A.E."/>
            <person name="Facciotti M.T."/>
        </authorList>
    </citation>
    <scope>NUCLEOTIDE SEQUENCE [LARGE SCALE GENOMIC DNA]</scope>
    <source>
        <strain evidence="2 3">DSM 13077</strain>
    </source>
</reference>
<name>M0APE8_9EURY</name>
<dbReference type="Pfam" id="PF14437">
    <property type="entry name" value="MafB19-deam"/>
    <property type="match status" value="1"/>
</dbReference>
<dbReference type="InterPro" id="IPR002125">
    <property type="entry name" value="CMP_dCMP_dom"/>
</dbReference>
<dbReference type="GO" id="GO:0046872">
    <property type="term" value="F:metal ion binding"/>
    <property type="evidence" value="ECO:0007669"/>
    <property type="project" value="UniProtKB-KW"/>
</dbReference>
<dbReference type="PATRIC" id="fig|1227491.4.peg.3822"/>
<dbReference type="SUPFAM" id="SSF53927">
    <property type="entry name" value="Cytidine deaminase-like"/>
    <property type="match status" value="1"/>
</dbReference>
<comment type="caution">
    <text evidence="2">The sequence shown here is derived from an EMBL/GenBank/DDBJ whole genome shotgun (WGS) entry which is preliminary data.</text>
</comment>
<dbReference type="Gene3D" id="3.40.140.10">
    <property type="entry name" value="Cytidine Deaminase, domain 2"/>
    <property type="match status" value="1"/>
</dbReference>
<dbReference type="AlphaFoldDB" id="M0APE8"/>
<proteinExistence type="predicted"/>
<protein>
    <submittedName>
        <fullName evidence="2">CMP/dCMP deaminase zinc-binding protein</fullName>
    </submittedName>
</protein>